<dbReference type="AlphaFoldDB" id="C3Y846"/>
<accession>C3Y846</accession>
<protein>
    <submittedName>
        <fullName evidence="1">Uncharacterized protein</fullName>
    </submittedName>
</protein>
<sequence length="142" mass="15702">MWGLLAEGEVDKHISVKETEALRRTLISVQDKVRDKRVDARVDNQTLVRAWENQGGREVLVASFTQERRQRGQSSNIGTTGLQIPDPGAGLEVASNKVGPMGLPPQPVQRCHMGLVIFEVFITKCGIILYLLQDAETTQPVP</sequence>
<evidence type="ECO:0000313" key="1">
    <source>
        <dbReference type="EMBL" id="EEN63515.1"/>
    </source>
</evidence>
<organism>
    <name type="scientific">Branchiostoma floridae</name>
    <name type="common">Florida lancelet</name>
    <name type="synonym">Amphioxus</name>
    <dbReference type="NCBI Taxonomy" id="7739"/>
    <lineage>
        <taxon>Eukaryota</taxon>
        <taxon>Metazoa</taxon>
        <taxon>Chordata</taxon>
        <taxon>Cephalochordata</taxon>
        <taxon>Leptocardii</taxon>
        <taxon>Amphioxiformes</taxon>
        <taxon>Branchiostomatidae</taxon>
        <taxon>Branchiostoma</taxon>
    </lineage>
</organism>
<dbReference type="EMBL" id="GG666491">
    <property type="protein sequence ID" value="EEN63515.1"/>
    <property type="molecule type" value="Genomic_DNA"/>
</dbReference>
<dbReference type="InParanoid" id="C3Y846"/>
<gene>
    <name evidence="1" type="ORF">BRAFLDRAFT_69936</name>
</gene>
<proteinExistence type="predicted"/>
<reference evidence="1" key="1">
    <citation type="journal article" date="2008" name="Nature">
        <title>The amphioxus genome and the evolution of the chordate karyotype.</title>
        <authorList>
            <consortium name="US DOE Joint Genome Institute (JGI-PGF)"/>
            <person name="Putnam N.H."/>
            <person name="Butts T."/>
            <person name="Ferrier D.E.K."/>
            <person name="Furlong R.F."/>
            <person name="Hellsten U."/>
            <person name="Kawashima T."/>
            <person name="Robinson-Rechavi M."/>
            <person name="Shoguchi E."/>
            <person name="Terry A."/>
            <person name="Yu J.-K."/>
            <person name="Benito-Gutierrez E.L."/>
            <person name="Dubchak I."/>
            <person name="Garcia-Fernandez J."/>
            <person name="Gibson-Brown J.J."/>
            <person name="Grigoriev I.V."/>
            <person name="Horton A.C."/>
            <person name="de Jong P.J."/>
            <person name="Jurka J."/>
            <person name="Kapitonov V.V."/>
            <person name="Kohara Y."/>
            <person name="Kuroki Y."/>
            <person name="Lindquist E."/>
            <person name="Lucas S."/>
            <person name="Osoegawa K."/>
            <person name="Pennacchio L.A."/>
            <person name="Salamov A.A."/>
            <person name="Satou Y."/>
            <person name="Sauka-Spengler T."/>
            <person name="Schmutz J."/>
            <person name="Shin-I T."/>
            <person name="Toyoda A."/>
            <person name="Bronner-Fraser M."/>
            <person name="Fujiyama A."/>
            <person name="Holland L.Z."/>
            <person name="Holland P.W.H."/>
            <person name="Satoh N."/>
            <person name="Rokhsar D.S."/>
        </authorList>
    </citation>
    <scope>NUCLEOTIDE SEQUENCE [LARGE SCALE GENOMIC DNA]</scope>
    <source>
        <strain evidence="1">S238N-H82</strain>
        <tissue evidence="1">Testes</tissue>
    </source>
</reference>
<name>C3Y846_BRAFL</name>